<dbReference type="AlphaFoldDB" id="A0A9P4G923"/>
<organism evidence="1 2">
    <name type="scientific">Cucurbitaria berberidis CBS 394.84</name>
    <dbReference type="NCBI Taxonomy" id="1168544"/>
    <lineage>
        <taxon>Eukaryota</taxon>
        <taxon>Fungi</taxon>
        <taxon>Dikarya</taxon>
        <taxon>Ascomycota</taxon>
        <taxon>Pezizomycotina</taxon>
        <taxon>Dothideomycetes</taxon>
        <taxon>Pleosporomycetidae</taxon>
        <taxon>Pleosporales</taxon>
        <taxon>Pleosporineae</taxon>
        <taxon>Cucurbitariaceae</taxon>
        <taxon>Cucurbitaria</taxon>
    </lineage>
</organism>
<dbReference type="GeneID" id="63847765"/>
<dbReference type="OrthoDB" id="3758478at2759"/>
<evidence type="ECO:0000313" key="2">
    <source>
        <dbReference type="Proteomes" id="UP000800039"/>
    </source>
</evidence>
<name>A0A9P4G923_9PLEO</name>
<protein>
    <submittedName>
        <fullName evidence="1">Uncharacterized protein</fullName>
    </submittedName>
</protein>
<sequence length="160" mass="17874">MSPLESQLRQIADSFLAAFKDLSTADSLALRAPGCLQIFAPASLNPPAPKTNEAFGEHMDKSLRPLMDHFPITAKEIYINETGRQITIWANATPIFKKEAMGSELQEAWHYTGEYIFILDVDENGKIQRILEFLDSLGTERLRGMMVKAKENLGQSGKAF</sequence>
<evidence type="ECO:0000313" key="1">
    <source>
        <dbReference type="EMBL" id="KAF1841276.1"/>
    </source>
</evidence>
<dbReference type="Proteomes" id="UP000800039">
    <property type="component" value="Unassembled WGS sequence"/>
</dbReference>
<reference evidence="1" key="1">
    <citation type="submission" date="2020-01" db="EMBL/GenBank/DDBJ databases">
        <authorList>
            <consortium name="DOE Joint Genome Institute"/>
            <person name="Haridas S."/>
            <person name="Albert R."/>
            <person name="Binder M."/>
            <person name="Bloem J."/>
            <person name="Labutti K."/>
            <person name="Salamov A."/>
            <person name="Andreopoulos B."/>
            <person name="Baker S.E."/>
            <person name="Barry K."/>
            <person name="Bills G."/>
            <person name="Bluhm B.H."/>
            <person name="Cannon C."/>
            <person name="Castanera R."/>
            <person name="Culley D.E."/>
            <person name="Daum C."/>
            <person name="Ezra D."/>
            <person name="Gonzalez J.B."/>
            <person name="Henrissat B."/>
            <person name="Kuo A."/>
            <person name="Liang C."/>
            <person name="Lipzen A."/>
            <person name="Lutzoni F."/>
            <person name="Magnuson J."/>
            <person name="Mondo S."/>
            <person name="Nolan M."/>
            <person name="Ohm R."/>
            <person name="Pangilinan J."/>
            <person name="Park H.-J."/>
            <person name="Ramirez L."/>
            <person name="Alfaro M."/>
            <person name="Sun H."/>
            <person name="Tritt A."/>
            <person name="Yoshinaga Y."/>
            <person name="Zwiers L.-H."/>
            <person name="Turgeon B.G."/>
            <person name="Goodwin S.B."/>
            <person name="Spatafora J.W."/>
            <person name="Crous P.W."/>
            <person name="Grigoriev I.V."/>
        </authorList>
    </citation>
    <scope>NUCLEOTIDE SEQUENCE</scope>
    <source>
        <strain evidence="1">CBS 394.84</strain>
    </source>
</reference>
<dbReference type="Gene3D" id="3.10.450.50">
    <property type="match status" value="1"/>
</dbReference>
<comment type="caution">
    <text evidence="1">The sequence shown here is derived from an EMBL/GenBank/DDBJ whole genome shotgun (WGS) entry which is preliminary data.</text>
</comment>
<proteinExistence type="predicted"/>
<accession>A0A9P4G923</accession>
<keyword evidence="2" id="KW-1185">Reference proteome</keyword>
<dbReference type="EMBL" id="ML976619">
    <property type="protein sequence ID" value="KAF1841276.1"/>
    <property type="molecule type" value="Genomic_DNA"/>
</dbReference>
<dbReference type="RefSeq" id="XP_040783839.1">
    <property type="nucleotide sequence ID" value="XM_040930513.1"/>
</dbReference>
<gene>
    <name evidence="1" type="ORF">K460DRAFT_322355</name>
</gene>